<dbReference type="GO" id="GO:0140664">
    <property type="term" value="F:ATP-dependent DNA damage sensor activity"/>
    <property type="evidence" value="ECO:0007669"/>
    <property type="project" value="InterPro"/>
</dbReference>
<gene>
    <name evidence="8" type="primary">radA_2</name>
    <name evidence="8" type="ORF">AMQ22_01838</name>
</gene>
<reference evidence="8 9" key="1">
    <citation type="journal article" date="2016" name="ISME J.">
        <title>Chasing the elusive Euryarchaeota class WSA2: genomes reveal a uniquely fastidious methyl-reducing methanogen.</title>
        <authorList>
            <person name="Nobu M.K."/>
            <person name="Narihiro T."/>
            <person name="Kuroda K."/>
            <person name="Mei R."/>
            <person name="Liu W.T."/>
        </authorList>
    </citation>
    <scope>NUCLEOTIDE SEQUENCE [LARGE SCALE GENOMIC DNA]</scope>
    <source>
        <strain evidence="8">U1lsi0528_Bin055</strain>
    </source>
</reference>
<comment type="similarity">
    <text evidence="1">Belongs to the RecA family.</text>
</comment>
<name>A0A150IV32_9EURY</name>
<evidence type="ECO:0000256" key="1">
    <source>
        <dbReference type="ARBA" id="ARBA00009391"/>
    </source>
</evidence>
<protein>
    <submittedName>
        <fullName evidence="8">DNA repair and recombination protein RadA</fullName>
    </submittedName>
</protein>
<dbReference type="SUPFAM" id="SSF54752">
    <property type="entry name" value="RecA protein, C-terminal domain"/>
    <property type="match status" value="1"/>
</dbReference>
<keyword evidence="3" id="KW-0067">ATP-binding</keyword>
<comment type="caution">
    <text evidence="8">The sequence shown here is derived from an EMBL/GenBank/DDBJ whole genome shotgun (WGS) entry which is preliminary data.</text>
</comment>
<keyword evidence="5" id="KW-0233">DNA recombination</keyword>
<dbReference type="PANTHER" id="PTHR45900:SF1">
    <property type="entry name" value="MITOCHONDRIAL DNA REPAIR PROTEIN RECA HOMOLOG-RELATED"/>
    <property type="match status" value="1"/>
</dbReference>
<dbReference type="Gene3D" id="3.40.50.300">
    <property type="entry name" value="P-loop containing nucleotide triphosphate hydrolases"/>
    <property type="match status" value="1"/>
</dbReference>
<dbReference type="InterPro" id="IPR049428">
    <property type="entry name" value="RecA-like_N"/>
</dbReference>
<dbReference type="GO" id="GO:0006310">
    <property type="term" value="P:DNA recombination"/>
    <property type="evidence" value="ECO:0007669"/>
    <property type="project" value="UniProtKB-KW"/>
</dbReference>
<dbReference type="SUPFAM" id="SSF52540">
    <property type="entry name" value="P-loop containing nucleoside triphosphate hydrolases"/>
    <property type="match status" value="1"/>
</dbReference>
<keyword evidence="4" id="KW-0238">DNA-binding</keyword>
<evidence type="ECO:0000256" key="2">
    <source>
        <dbReference type="ARBA" id="ARBA00022741"/>
    </source>
</evidence>
<evidence type="ECO:0000313" key="9">
    <source>
        <dbReference type="Proteomes" id="UP000075398"/>
    </source>
</evidence>
<evidence type="ECO:0000259" key="6">
    <source>
        <dbReference type="PROSITE" id="PS50162"/>
    </source>
</evidence>
<evidence type="ECO:0000256" key="5">
    <source>
        <dbReference type="ARBA" id="ARBA00023172"/>
    </source>
</evidence>
<keyword evidence="2" id="KW-0547">Nucleotide-binding</keyword>
<dbReference type="InterPro" id="IPR003593">
    <property type="entry name" value="AAA+_ATPase"/>
</dbReference>
<evidence type="ECO:0000256" key="3">
    <source>
        <dbReference type="ARBA" id="ARBA00022840"/>
    </source>
</evidence>
<dbReference type="SMART" id="SM00382">
    <property type="entry name" value="AAA"/>
    <property type="match status" value="1"/>
</dbReference>
<dbReference type="Gene3D" id="3.30.250.10">
    <property type="entry name" value="RecA protein, C-terminal domain"/>
    <property type="match status" value="1"/>
</dbReference>
<proteinExistence type="inferred from homology"/>
<dbReference type="InterPro" id="IPR020587">
    <property type="entry name" value="RecA_monomer-monomer_interface"/>
</dbReference>
<evidence type="ECO:0000313" key="8">
    <source>
        <dbReference type="EMBL" id="KYC48833.1"/>
    </source>
</evidence>
<feature type="domain" description="RecA family profile 1" evidence="6">
    <location>
        <begin position="26"/>
        <end position="191"/>
    </location>
</feature>
<accession>A0A150IV32</accession>
<dbReference type="Pfam" id="PF21096">
    <property type="entry name" value="RecA_C"/>
    <property type="match status" value="1"/>
</dbReference>
<dbReference type="GO" id="GO:0005524">
    <property type="term" value="F:ATP binding"/>
    <property type="evidence" value="ECO:0007669"/>
    <property type="project" value="UniProtKB-KW"/>
</dbReference>
<dbReference type="GO" id="GO:0005829">
    <property type="term" value="C:cytosol"/>
    <property type="evidence" value="ECO:0007669"/>
    <property type="project" value="TreeGrafter"/>
</dbReference>
<feature type="domain" description="RecA family profile 2" evidence="7">
    <location>
        <begin position="203"/>
        <end position="268"/>
    </location>
</feature>
<dbReference type="InterPro" id="IPR049261">
    <property type="entry name" value="RecA-like_C"/>
</dbReference>
<dbReference type="PROSITE" id="PS50163">
    <property type="entry name" value="RECA_3"/>
    <property type="match status" value="1"/>
</dbReference>
<dbReference type="PANTHER" id="PTHR45900">
    <property type="entry name" value="RECA"/>
    <property type="match status" value="1"/>
</dbReference>
<dbReference type="GO" id="GO:0006281">
    <property type="term" value="P:DNA repair"/>
    <property type="evidence" value="ECO:0007669"/>
    <property type="project" value="InterPro"/>
</dbReference>
<dbReference type="InterPro" id="IPR023400">
    <property type="entry name" value="RecA_C_sf"/>
</dbReference>
<dbReference type="Pfam" id="PF00154">
    <property type="entry name" value="RecA_N"/>
    <property type="match status" value="1"/>
</dbReference>
<dbReference type="EMBL" id="LNGC01000124">
    <property type="protein sequence ID" value="KYC48833.1"/>
    <property type="molecule type" value="Genomic_DNA"/>
</dbReference>
<evidence type="ECO:0000256" key="4">
    <source>
        <dbReference type="ARBA" id="ARBA00023125"/>
    </source>
</evidence>
<dbReference type="GO" id="GO:0003697">
    <property type="term" value="F:single-stranded DNA binding"/>
    <property type="evidence" value="ECO:0007669"/>
    <property type="project" value="InterPro"/>
</dbReference>
<evidence type="ECO:0000259" key="7">
    <source>
        <dbReference type="PROSITE" id="PS50163"/>
    </source>
</evidence>
<dbReference type="InterPro" id="IPR027417">
    <property type="entry name" value="P-loop_NTPase"/>
</dbReference>
<dbReference type="Proteomes" id="UP000075398">
    <property type="component" value="Unassembled WGS sequence"/>
</dbReference>
<dbReference type="PRINTS" id="PR00142">
    <property type="entry name" value="RECA"/>
</dbReference>
<dbReference type="AlphaFoldDB" id="A0A150IV32"/>
<dbReference type="InterPro" id="IPR013765">
    <property type="entry name" value="DNA_recomb/repair_RecA"/>
</dbReference>
<sequence>MAKKSFDNFLEEIKSKFGDDVIPEPAIKSISTGSPSLDICTEIGGIPMGRITTIYGAPGAGKTTLALSIAREAVQSGNNVLYVDAENKLDIEYAEYIVGAKHNQKDEKFIIVQPNTAEDALNVLGLGIESKKFSLVILDSVGALAPKKEKDEVDFEKRDVALIPSLFTKFVRIYFHQINANNVAVVIVNQVRAKIGSYVGGYSTPGGYALEHASSLNIMLSKAEDLKEGDAIVGNLVKYVIKKNSNGKSFRTNTYPLIYGKGIDKLKDIVNFAKELGVITLSGPLYKFEDEKLGLGLQATLEYLSNSSETLDKIKKMCYNTVNKLNLFELEE</sequence>
<organism evidence="8 9">
    <name type="scientific">Candidatus Methanofastidiosum methylothiophilum</name>
    <dbReference type="NCBI Taxonomy" id="1705564"/>
    <lineage>
        <taxon>Archaea</taxon>
        <taxon>Methanobacteriati</taxon>
        <taxon>Methanobacteriota</taxon>
        <taxon>Stenosarchaea group</taxon>
        <taxon>Candidatus Methanofastidiosia</taxon>
        <taxon>Candidatus Methanofastidiosales</taxon>
        <taxon>Candidatus Methanofastidiosaceae</taxon>
        <taxon>Candidatus Methanofastidiosum</taxon>
    </lineage>
</organism>
<dbReference type="PROSITE" id="PS50162">
    <property type="entry name" value="RECA_2"/>
    <property type="match status" value="1"/>
</dbReference>
<dbReference type="InterPro" id="IPR020588">
    <property type="entry name" value="RecA_ATP-bd"/>
</dbReference>